<evidence type="ECO:0000256" key="11">
    <source>
        <dbReference type="PROSITE-ProRule" id="PRU00335"/>
    </source>
</evidence>
<organism evidence="13 14">
    <name type="scientific">Paraburkholderia caffeinitolerans</name>
    <dbReference type="NCBI Taxonomy" id="1723730"/>
    <lineage>
        <taxon>Bacteria</taxon>
        <taxon>Pseudomonadati</taxon>
        <taxon>Pseudomonadota</taxon>
        <taxon>Betaproteobacteria</taxon>
        <taxon>Burkholderiales</taxon>
        <taxon>Burkholderiaceae</taxon>
        <taxon>Paraburkholderia</taxon>
    </lineage>
</organism>
<dbReference type="Pfam" id="PF01220">
    <property type="entry name" value="DHquinase_II"/>
    <property type="match status" value="1"/>
</dbReference>
<dbReference type="Pfam" id="PF00440">
    <property type="entry name" value="TetR_N"/>
    <property type="match status" value="1"/>
</dbReference>
<dbReference type="NCBIfam" id="NF001978">
    <property type="entry name" value="PRK00767.1"/>
    <property type="match status" value="1"/>
</dbReference>
<dbReference type="InterPro" id="IPR001874">
    <property type="entry name" value="DHquinase_II"/>
</dbReference>
<dbReference type="Pfam" id="PF13977">
    <property type="entry name" value="TetR_C_6"/>
    <property type="match status" value="1"/>
</dbReference>
<dbReference type="InterPro" id="IPR001647">
    <property type="entry name" value="HTH_TetR"/>
</dbReference>
<evidence type="ECO:0000256" key="10">
    <source>
        <dbReference type="ARBA" id="ARBA00023239"/>
    </source>
</evidence>
<dbReference type="EMBL" id="CADIKL010000057">
    <property type="protein sequence ID" value="CAB3808149.1"/>
    <property type="molecule type" value="Genomic_DNA"/>
</dbReference>
<dbReference type="GO" id="GO:0003677">
    <property type="term" value="F:DNA binding"/>
    <property type="evidence" value="ECO:0007669"/>
    <property type="project" value="UniProtKB-UniRule"/>
</dbReference>
<evidence type="ECO:0000256" key="9">
    <source>
        <dbReference type="ARBA" id="ARBA00023163"/>
    </source>
</evidence>
<evidence type="ECO:0000256" key="5">
    <source>
        <dbReference type="ARBA" id="ARBA00012060"/>
    </source>
</evidence>
<comment type="catalytic activity">
    <reaction evidence="1">
        <text>3-dehydroquinate = 3-dehydroshikimate + H2O</text>
        <dbReference type="Rhea" id="RHEA:21096"/>
        <dbReference type="ChEBI" id="CHEBI:15377"/>
        <dbReference type="ChEBI" id="CHEBI:16630"/>
        <dbReference type="ChEBI" id="CHEBI:32364"/>
        <dbReference type="EC" id="4.2.1.10"/>
    </reaction>
</comment>
<evidence type="ECO:0000313" key="14">
    <source>
        <dbReference type="Proteomes" id="UP000494119"/>
    </source>
</evidence>
<comment type="pathway">
    <text evidence="2">Metabolic intermediate biosynthesis; chorismate biosynthesis; chorismate from D-erythrose 4-phosphate and phosphoenolpyruvate: step 3/7.</text>
</comment>
<evidence type="ECO:0000256" key="4">
    <source>
        <dbReference type="ARBA" id="ARBA00011193"/>
    </source>
</evidence>
<dbReference type="SUPFAM" id="SSF48498">
    <property type="entry name" value="Tetracyclin repressor-like, C-terminal domain"/>
    <property type="match status" value="1"/>
</dbReference>
<dbReference type="InterPro" id="IPR039538">
    <property type="entry name" value="BetI_C"/>
</dbReference>
<dbReference type="GO" id="GO:0003855">
    <property type="term" value="F:3-dehydroquinate dehydratase activity"/>
    <property type="evidence" value="ECO:0007669"/>
    <property type="project" value="UniProtKB-EC"/>
</dbReference>
<evidence type="ECO:0000256" key="6">
    <source>
        <dbReference type="ARBA" id="ARBA00022491"/>
    </source>
</evidence>
<keyword evidence="9" id="KW-0804">Transcription</keyword>
<feature type="DNA-binding region" description="H-T-H motif" evidence="11">
    <location>
        <begin position="17"/>
        <end position="36"/>
    </location>
</feature>
<evidence type="ECO:0000256" key="8">
    <source>
        <dbReference type="ARBA" id="ARBA00023125"/>
    </source>
</evidence>
<dbReference type="InterPro" id="IPR036441">
    <property type="entry name" value="DHquinase_II_sf"/>
</dbReference>
<evidence type="ECO:0000256" key="3">
    <source>
        <dbReference type="ARBA" id="ARBA00011037"/>
    </source>
</evidence>
<dbReference type="AlphaFoldDB" id="A0A6J5GZJ0"/>
<keyword evidence="6" id="KW-0678">Repressor</keyword>
<evidence type="ECO:0000256" key="2">
    <source>
        <dbReference type="ARBA" id="ARBA00004902"/>
    </source>
</evidence>
<keyword evidence="10" id="KW-0456">Lyase</keyword>
<name>A0A6J5GZJ0_9BURK</name>
<dbReference type="EC" id="4.2.1.10" evidence="5"/>
<dbReference type="Proteomes" id="UP000494119">
    <property type="component" value="Unassembled WGS sequence"/>
</dbReference>
<dbReference type="PROSITE" id="PS50977">
    <property type="entry name" value="HTH_TETR_2"/>
    <property type="match status" value="1"/>
</dbReference>
<dbReference type="UniPathway" id="UPA00053">
    <property type="reaction ID" value="UER00086"/>
</dbReference>
<dbReference type="SUPFAM" id="SSF46689">
    <property type="entry name" value="Homeodomain-like"/>
    <property type="match status" value="1"/>
</dbReference>
<dbReference type="SUPFAM" id="SSF52304">
    <property type="entry name" value="Type II 3-dehydroquinate dehydratase"/>
    <property type="match status" value="1"/>
</dbReference>
<dbReference type="GO" id="GO:0009423">
    <property type="term" value="P:chorismate biosynthetic process"/>
    <property type="evidence" value="ECO:0007669"/>
    <property type="project" value="UniProtKB-UniPathway"/>
</dbReference>
<evidence type="ECO:0000256" key="1">
    <source>
        <dbReference type="ARBA" id="ARBA00001864"/>
    </source>
</evidence>
<proteinExistence type="inferred from homology"/>
<gene>
    <name evidence="13" type="primary">betI_5</name>
    <name evidence="13" type="ORF">LMG28688_06699</name>
</gene>
<reference evidence="13 14" key="1">
    <citation type="submission" date="2020-04" db="EMBL/GenBank/DDBJ databases">
        <authorList>
            <person name="De Canck E."/>
        </authorList>
    </citation>
    <scope>NUCLEOTIDE SEQUENCE [LARGE SCALE GENOMIC DNA]</scope>
    <source>
        <strain evidence="13 14">LMG 28688</strain>
    </source>
</reference>
<protein>
    <recommendedName>
        <fullName evidence="5">3-dehydroquinate dehydratase</fullName>
        <ecNumber evidence="5">4.2.1.10</ecNumber>
    </recommendedName>
</protein>
<dbReference type="Gene3D" id="1.10.357.10">
    <property type="entry name" value="Tetracycline Repressor, domain 2"/>
    <property type="match status" value="1"/>
</dbReference>
<feature type="domain" description="HTH tetR-type" evidence="12">
    <location>
        <begin position="1"/>
        <end position="54"/>
    </location>
</feature>
<evidence type="ECO:0000313" key="13">
    <source>
        <dbReference type="EMBL" id="CAB3808149.1"/>
    </source>
</evidence>
<accession>A0A6J5GZJ0</accession>
<sequence length="234" mass="26332">MEAAYLTMQEHGLSGITTARVAERAGMSTGLVHHYFKDKNELIESAIRVSTAEQKKDVLACVARARTPAERIWAIIEGNFSERGYTRPIAQGWVSFCGNACFNPRFLRIQKIVHRRMDDNLLFSLKMLLPLDQARNVALEISVMIDGFWLRLALQGTPNRSEALARMRVYLERERNRSRGKGLRSDAGGQGEAGHAVLCWRILPIQGANMIHLGKREPEIYGKTTASELDAMLH</sequence>
<dbReference type="InterPro" id="IPR009057">
    <property type="entry name" value="Homeodomain-like_sf"/>
</dbReference>
<dbReference type="Gene3D" id="3.40.50.9100">
    <property type="entry name" value="Dehydroquinase, class II"/>
    <property type="match status" value="1"/>
</dbReference>
<comment type="similarity">
    <text evidence="3">Belongs to the type-II 3-dehydroquinase family.</text>
</comment>
<evidence type="ECO:0000259" key="12">
    <source>
        <dbReference type="PROSITE" id="PS50977"/>
    </source>
</evidence>
<keyword evidence="14" id="KW-1185">Reference proteome</keyword>
<dbReference type="InterPro" id="IPR036271">
    <property type="entry name" value="Tet_transcr_reg_TetR-rel_C_sf"/>
</dbReference>
<evidence type="ECO:0000256" key="7">
    <source>
        <dbReference type="ARBA" id="ARBA00023015"/>
    </source>
</evidence>
<comment type="subunit">
    <text evidence="4">Homododecamer.</text>
</comment>
<keyword evidence="7" id="KW-0805">Transcription regulation</keyword>
<keyword evidence="8 11" id="KW-0238">DNA-binding</keyword>